<dbReference type="GO" id="GO:0016757">
    <property type="term" value="F:glycosyltransferase activity"/>
    <property type="evidence" value="ECO:0007669"/>
    <property type="project" value="UniProtKB-KW"/>
</dbReference>
<keyword evidence="3" id="KW-0808">Transferase</keyword>
<name>A0A1E8F9J3_9ALTE</name>
<reference evidence="4 5" key="1">
    <citation type="submission" date="2016-09" db="EMBL/GenBank/DDBJ databases">
        <title>Alteromonas lipolytica, a new species isolated from sea water.</title>
        <authorList>
            <person name="Wu Y.-H."/>
            <person name="Cheng H."/>
            <person name="Xu X.-W."/>
        </authorList>
    </citation>
    <scope>NUCLEOTIDE SEQUENCE [LARGE SCALE GENOMIC DNA]</scope>
    <source>
        <strain evidence="4 5">JW12</strain>
    </source>
</reference>
<dbReference type="PANTHER" id="PTHR43179:SF12">
    <property type="entry name" value="GALACTOFURANOSYLTRANSFERASE GLFT2"/>
    <property type="match status" value="1"/>
</dbReference>
<dbReference type="SUPFAM" id="SSF53448">
    <property type="entry name" value="Nucleotide-diphospho-sugar transferases"/>
    <property type="match status" value="1"/>
</dbReference>
<dbReference type="PANTHER" id="PTHR43179">
    <property type="entry name" value="RHAMNOSYLTRANSFERASE WBBL"/>
    <property type="match status" value="1"/>
</dbReference>
<keyword evidence="5" id="KW-1185">Reference proteome</keyword>
<dbReference type="AlphaFoldDB" id="A0A1E8F9J3"/>
<dbReference type="STRING" id="1856405.BFC17_05370"/>
<dbReference type="RefSeq" id="WP_070178112.1">
    <property type="nucleotide sequence ID" value="NZ_BMJR01000005.1"/>
</dbReference>
<keyword evidence="2" id="KW-0328">Glycosyltransferase</keyword>
<dbReference type="CDD" id="cd02526">
    <property type="entry name" value="GT2_RfbF_like"/>
    <property type="match status" value="1"/>
</dbReference>
<gene>
    <name evidence="4" type="ORF">BFC17_05370</name>
</gene>
<dbReference type="Proteomes" id="UP000176037">
    <property type="component" value="Unassembled WGS sequence"/>
</dbReference>
<evidence type="ECO:0008006" key="6">
    <source>
        <dbReference type="Google" id="ProtNLM"/>
    </source>
</evidence>
<dbReference type="EMBL" id="MJIC01000016">
    <property type="protein sequence ID" value="OFI32584.1"/>
    <property type="molecule type" value="Genomic_DNA"/>
</dbReference>
<comment type="caution">
    <text evidence="4">The sequence shown here is derived from an EMBL/GenBank/DDBJ whole genome shotgun (WGS) entry which is preliminary data.</text>
</comment>
<comment type="similarity">
    <text evidence="1">Belongs to the glycosyltransferase 2 family.</text>
</comment>
<evidence type="ECO:0000256" key="1">
    <source>
        <dbReference type="ARBA" id="ARBA00006739"/>
    </source>
</evidence>
<organism evidence="4 5">
    <name type="scientific">Alteromonas lipolytica</name>
    <dbReference type="NCBI Taxonomy" id="1856405"/>
    <lineage>
        <taxon>Bacteria</taxon>
        <taxon>Pseudomonadati</taxon>
        <taxon>Pseudomonadota</taxon>
        <taxon>Gammaproteobacteria</taxon>
        <taxon>Alteromonadales</taxon>
        <taxon>Alteromonadaceae</taxon>
        <taxon>Alteromonas/Salinimonas group</taxon>
        <taxon>Alteromonas</taxon>
    </lineage>
</organism>
<evidence type="ECO:0000313" key="4">
    <source>
        <dbReference type="EMBL" id="OFI32584.1"/>
    </source>
</evidence>
<accession>A0A1E8F9J3</accession>
<dbReference type="Gene3D" id="3.90.550.10">
    <property type="entry name" value="Spore Coat Polysaccharide Biosynthesis Protein SpsA, Chain A"/>
    <property type="match status" value="1"/>
</dbReference>
<protein>
    <recommendedName>
        <fullName evidence="6">Rhamnosyltransferase</fullName>
    </recommendedName>
</protein>
<dbReference type="InterPro" id="IPR029044">
    <property type="entry name" value="Nucleotide-diphossugar_trans"/>
</dbReference>
<dbReference type="OrthoDB" id="9771846at2"/>
<evidence type="ECO:0000313" key="5">
    <source>
        <dbReference type="Proteomes" id="UP000176037"/>
    </source>
</evidence>
<sequence>MKFVAIIILYHPEQDVLLGNIAHLQDAGWGVIIIDNSPQSCQGKLSSVIEYRHFPTNIGIAAAQNRGLEVAVSLQYDYAMLLDQDSRLSVAFLNAVSARSVTAHQLFPDMAAYGPTIISEFNNKAVKARIQRPESCDNGFMACRQIIASGKVIPLSVLQITGDMEEALFIDGVDHEWCWRAAQRGLRIIGDTQTHLLHRQGEDRKKILGITFKVGSPIRLYYQYRNILLLSRRGYVPRYWKLRNCLALPLRWIINGWCLDNKALRRKYMHKGLLDGINERAGPYQPGKQV</sequence>
<evidence type="ECO:0000256" key="2">
    <source>
        <dbReference type="ARBA" id="ARBA00022676"/>
    </source>
</evidence>
<proteinExistence type="inferred from homology"/>
<evidence type="ECO:0000256" key="3">
    <source>
        <dbReference type="ARBA" id="ARBA00022679"/>
    </source>
</evidence>